<dbReference type="PANTHER" id="PTHR12151">
    <property type="entry name" value="ELECTRON TRANSPORT PROTIN SCO1/SENC FAMILY MEMBER"/>
    <property type="match status" value="1"/>
</dbReference>
<evidence type="ECO:0000256" key="2">
    <source>
        <dbReference type="ARBA" id="ARBA00010996"/>
    </source>
</evidence>
<dbReference type="GO" id="GO:0016531">
    <property type="term" value="F:copper chaperone activity"/>
    <property type="evidence" value="ECO:0007669"/>
    <property type="project" value="InterPro"/>
</dbReference>
<evidence type="ECO:0000256" key="5">
    <source>
        <dbReference type="ARBA" id="ARBA00023008"/>
    </source>
</evidence>
<dbReference type="InterPro" id="IPR003782">
    <property type="entry name" value="SCO1/SenC"/>
</dbReference>
<feature type="binding site" evidence="9">
    <location>
        <position position="103"/>
    </location>
    <ligand>
        <name>Cu cation</name>
        <dbReference type="ChEBI" id="CHEBI:23378"/>
    </ligand>
</feature>
<sequence>MTKRSYSSMEQQSMDRNAVGLATWRSALIFIVTGVGLYFYFESEKKKVKERKAAELANVKTGRPKVGGPFTLTDQDGKEFTEQDLLGKWSLIYFGFTNCPDICPDELDKMGAVVDLIEKKHGADVVIPVFVSVDPARDSVSQVKKYLSEFHPKMIGLTGPYDAVKKMCKVYRVYFSTPAEVKPGEDYLVDHSIYFYLMDPKGEFVDAFGKANTAKEVKAKFDKAVEAWKAEE</sequence>
<keyword evidence="11" id="KW-1133">Transmembrane helix</keyword>
<keyword evidence="6 8" id="KW-0496">Mitochondrion</keyword>
<evidence type="ECO:0000256" key="8">
    <source>
        <dbReference type="PIRNR" id="PIRNR037736"/>
    </source>
</evidence>
<evidence type="ECO:0000256" key="7">
    <source>
        <dbReference type="ARBA" id="ARBA00023136"/>
    </source>
</evidence>
<dbReference type="GO" id="GO:0005507">
    <property type="term" value="F:copper ion binding"/>
    <property type="evidence" value="ECO:0007669"/>
    <property type="project" value="InterPro"/>
</dbReference>
<evidence type="ECO:0000256" key="3">
    <source>
        <dbReference type="ARBA" id="ARBA00022723"/>
    </source>
</evidence>
<dbReference type="OrthoDB" id="270009at2759"/>
<evidence type="ECO:0000256" key="11">
    <source>
        <dbReference type="SAM" id="Phobius"/>
    </source>
</evidence>
<organism evidence="13 14">
    <name type="scientific">Tulasnella calospora MUT 4182</name>
    <dbReference type="NCBI Taxonomy" id="1051891"/>
    <lineage>
        <taxon>Eukaryota</taxon>
        <taxon>Fungi</taxon>
        <taxon>Dikarya</taxon>
        <taxon>Basidiomycota</taxon>
        <taxon>Agaricomycotina</taxon>
        <taxon>Agaricomycetes</taxon>
        <taxon>Cantharellales</taxon>
        <taxon>Tulasnellaceae</taxon>
        <taxon>Tulasnella</taxon>
    </lineage>
</organism>
<evidence type="ECO:0000256" key="1">
    <source>
        <dbReference type="ARBA" id="ARBA00004273"/>
    </source>
</evidence>
<protein>
    <recommendedName>
        <fullName evidence="12">Thioredoxin domain-containing protein</fullName>
    </recommendedName>
</protein>
<evidence type="ECO:0000256" key="6">
    <source>
        <dbReference type="ARBA" id="ARBA00023128"/>
    </source>
</evidence>
<keyword evidence="3 9" id="KW-0479">Metal-binding</keyword>
<evidence type="ECO:0000313" key="13">
    <source>
        <dbReference type="EMBL" id="KIO29162.1"/>
    </source>
</evidence>
<evidence type="ECO:0000313" key="14">
    <source>
        <dbReference type="Proteomes" id="UP000054248"/>
    </source>
</evidence>
<dbReference type="PANTHER" id="PTHR12151:SF5">
    <property type="entry name" value="AT19154P"/>
    <property type="match status" value="1"/>
</dbReference>
<gene>
    <name evidence="13" type="ORF">M407DRAFT_6384</name>
</gene>
<evidence type="ECO:0000256" key="9">
    <source>
        <dbReference type="PIRSR" id="PIRSR037736-1"/>
    </source>
</evidence>
<dbReference type="STRING" id="1051891.A0A0C3M693"/>
<keyword evidence="11" id="KW-0812">Transmembrane</keyword>
<dbReference type="GO" id="GO:0005743">
    <property type="term" value="C:mitochondrial inner membrane"/>
    <property type="evidence" value="ECO:0007669"/>
    <property type="project" value="UniProtKB-SubCell"/>
</dbReference>
<evidence type="ECO:0000256" key="10">
    <source>
        <dbReference type="PIRSR" id="PIRSR603782-2"/>
    </source>
</evidence>
<comment type="similarity">
    <text evidence="2 8">Belongs to the SCO1/2 family.</text>
</comment>
<evidence type="ECO:0000256" key="4">
    <source>
        <dbReference type="ARBA" id="ARBA00022792"/>
    </source>
</evidence>
<evidence type="ECO:0000259" key="12">
    <source>
        <dbReference type="PROSITE" id="PS51352"/>
    </source>
</evidence>
<dbReference type="HOGENOM" id="CLU_050131_0_3_1"/>
<keyword evidence="10" id="KW-1015">Disulfide bond</keyword>
<feature type="binding site" evidence="9">
    <location>
        <position position="99"/>
    </location>
    <ligand>
        <name>Cu cation</name>
        <dbReference type="ChEBI" id="CHEBI:23378"/>
    </ligand>
</feature>
<keyword evidence="5 9" id="KW-0186">Copper</keyword>
<feature type="disulfide bond" description="Redox-active" evidence="10">
    <location>
        <begin position="99"/>
        <end position="103"/>
    </location>
</feature>
<dbReference type="SUPFAM" id="SSF52833">
    <property type="entry name" value="Thioredoxin-like"/>
    <property type="match status" value="1"/>
</dbReference>
<reference evidence="13 14" key="1">
    <citation type="submission" date="2014-04" db="EMBL/GenBank/DDBJ databases">
        <authorList>
            <consortium name="DOE Joint Genome Institute"/>
            <person name="Kuo A."/>
            <person name="Girlanda M."/>
            <person name="Perotto S."/>
            <person name="Kohler A."/>
            <person name="Nagy L.G."/>
            <person name="Floudas D."/>
            <person name="Copeland A."/>
            <person name="Barry K.W."/>
            <person name="Cichocki N."/>
            <person name="Veneault-Fourrey C."/>
            <person name="LaButti K."/>
            <person name="Lindquist E.A."/>
            <person name="Lipzen A."/>
            <person name="Lundell T."/>
            <person name="Morin E."/>
            <person name="Murat C."/>
            <person name="Sun H."/>
            <person name="Tunlid A."/>
            <person name="Henrissat B."/>
            <person name="Grigoriev I.V."/>
            <person name="Hibbett D.S."/>
            <person name="Martin F."/>
            <person name="Nordberg H.P."/>
            <person name="Cantor M.N."/>
            <person name="Hua S.X."/>
        </authorList>
    </citation>
    <scope>NUCLEOTIDE SEQUENCE [LARGE SCALE GENOMIC DNA]</scope>
    <source>
        <strain evidence="13 14">MUT 4182</strain>
    </source>
</reference>
<dbReference type="GO" id="GO:0033617">
    <property type="term" value="P:mitochondrial respiratory chain complex IV assembly"/>
    <property type="evidence" value="ECO:0007669"/>
    <property type="project" value="TreeGrafter"/>
</dbReference>
<keyword evidence="7 11" id="KW-0472">Membrane</keyword>
<keyword evidence="14" id="KW-1185">Reference proteome</keyword>
<feature type="transmembrane region" description="Helical" evidence="11">
    <location>
        <begin position="21"/>
        <end position="41"/>
    </location>
</feature>
<reference evidence="14" key="2">
    <citation type="submission" date="2015-01" db="EMBL/GenBank/DDBJ databases">
        <title>Evolutionary Origins and Diversification of the Mycorrhizal Mutualists.</title>
        <authorList>
            <consortium name="DOE Joint Genome Institute"/>
            <consortium name="Mycorrhizal Genomics Consortium"/>
            <person name="Kohler A."/>
            <person name="Kuo A."/>
            <person name="Nagy L.G."/>
            <person name="Floudas D."/>
            <person name="Copeland A."/>
            <person name="Barry K.W."/>
            <person name="Cichocki N."/>
            <person name="Veneault-Fourrey C."/>
            <person name="LaButti K."/>
            <person name="Lindquist E.A."/>
            <person name="Lipzen A."/>
            <person name="Lundell T."/>
            <person name="Morin E."/>
            <person name="Murat C."/>
            <person name="Riley R."/>
            <person name="Ohm R."/>
            <person name="Sun H."/>
            <person name="Tunlid A."/>
            <person name="Henrissat B."/>
            <person name="Grigoriev I.V."/>
            <person name="Hibbett D.S."/>
            <person name="Martin F."/>
        </authorList>
    </citation>
    <scope>NUCLEOTIDE SEQUENCE [LARGE SCALE GENOMIC DNA]</scope>
    <source>
        <strain evidence="14">MUT 4182</strain>
    </source>
</reference>
<dbReference type="Gene3D" id="3.40.30.10">
    <property type="entry name" value="Glutaredoxin"/>
    <property type="match status" value="1"/>
</dbReference>
<dbReference type="InterPro" id="IPR013766">
    <property type="entry name" value="Thioredoxin_domain"/>
</dbReference>
<dbReference type="Proteomes" id="UP000054248">
    <property type="component" value="Unassembled WGS sequence"/>
</dbReference>
<feature type="binding site" evidence="9">
    <location>
        <position position="191"/>
    </location>
    <ligand>
        <name>Cu cation</name>
        <dbReference type="ChEBI" id="CHEBI:23378"/>
    </ligand>
</feature>
<dbReference type="AlphaFoldDB" id="A0A0C3M693"/>
<dbReference type="Pfam" id="PF02630">
    <property type="entry name" value="SCO1-SenC"/>
    <property type="match status" value="1"/>
</dbReference>
<dbReference type="PIRSF" id="PIRSF037736">
    <property type="entry name" value="SCO1"/>
    <property type="match status" value="1"/>
</dbReference>
<accession>A0A0C3M693</accession>
<feature type="domain" description="Thioredoxin" evidence="12">
    <location>
        <begin position="61"/>
        <end position="226"/>
    </location>
</feature>
<proteinExistence type="inferred from homology"/>
<dbReference type="GO" id="GO:0006878">
    <property type="term" value="P:intracellular copper ion homeostasis"/>
    <property type="evidence" value="ECO:0007669"/>
    <property type="project" value="UniProtKB-UniRule"/>
</dbReference>
<dbReference type="EMBL" id="KN822986">
    <property type="protein sequence ID" value="KIO29162.1"/>
    <property type="molecule type" value="Genomic_DNA"/>
</dbReference>
<name>A0A0C3M693_9AGAM</name>
<dbReference type="InterPro" id="IPR017276">
    <property type="entry name" value="Synth_of_cyt-c-oxidase_Sco1/2"/>
</dbReference>
<dbReference type="CDD" id="cd02968">
    <property type="entry name" value="SCO"/>
    <property type="match status" value="1"/>
</dbReference>
<comment type="subcellular location">
    <subcellularLocation>
        <location evidence="1 8">Mitochondrion inner membrane</location>
    </subcellularLocation>
</comment>
<dbReference type="FunFam" id="3.40.30.10:FF:000013">
    <property type="entry name" value="Blast:Protein SCO1 homolog, mitochondrial"/>
    <property type="match status" value="1"/>
</dbReference>
<dbReference type="PROSITE" id="PS51352">
    <property type="entry name" value="THIOREDOXIN_2"/>
    <property type="match status" value="1"/>
</dbReference>
<keyword evidence="4 8" id="KW-0999">Mitochondrion inner membrane</keyword>
<dbReference type="InterPro" id="IPR036249">
    <property type="entry name" value="Thioredoxin-like_sf"/>
</dbReference>